<feature type="domain" description="SRCR" evidence="15">
    <location>
        <begin position="274"/>
        <end position="374"/>
    </location>
</feature>
<evidence type="ECO:0000256" key="11">
    <source>
        <dbReference type="ARBA" id="ARBA00064153"/>
    </source>
</evidence>
<protein>
    <recommendedName>
        <fullName evidence="12">Soluble scavenger receptor cysteine-rich domain-containing protein SSC5D</fullName>
    </recommendedName>
</protein>
<evidence type="ECO:0000256" key="10">
    <source>
        <dbReference type="ARBA" id="ARBA00058074"/>
    </source>
</evidence>
<feature type="domain" description="SRCR" evidence="15">
    <location>
        <begin position="103"/>
        <end position="216"/>
    </location>
</feature>
<evidence type="ECO:0000256" key="1">
    <source>
        <dbReference type="ARBA" id="ARBA00004167"/>
    </source>
</evidence>
<evidence type="ECO:0000259" key="15">
    <source>
        <dbReference type="PROSITE" id="PS50287"/>
    </source>
</evidence>
<dbReference type="PROSITE" id="PS50287">
    <property type="entry name" value="SRCR_2"/>
    <property type="match status" value="4"/>
</dbReference>
<dbReference type="Proteomes" id="UP000053745">
    <property type="component" value="Unassembled WGS sequence"/>
</dbReference>
<feature type="disulfide bond" evidence="13">
    <location>
        <begin position="442"/>
        <end position="503"/>
    </location>
</feature>
<feature type="disulfide bond" evidence="13">
    <location>
        <begin position="429"/>
        <end position="493"/>
    </location>
</feature>
<keyword evidence="2" id="KW-0812">Transmembrane</keyword>
<accession>A0A091LBU1</accession>
<feature type="disulfide bond" evidence="13">
    <location>
        <begin position="473"/>
        <end position="483"/>
    </location>
</feature>
<dbReference type="OrthoDB" id="536948at2759"/>
<feature type="disulfide bond" evidence="13">
    <location>
        <begin position="185"/>
        <end position="195"/>
    </location>
</feature>
<keyword evidence="6" id="KW-0472">Membrane</keyword>
<dbReference type="AlphaFoldDB" id="A0A091LBU1"/>
<feature type="disulfide bond" evidence="13">
    <location>
        <begin position="154"/>
        <end position="215"/>
    </location>
</feature>
<organism evidence="16 17">
    <name type="scientific">Cathartes aura</name>
    <name type="common">Turkey vulture</name>
    <name type="synonym">Vultur aura</name>
    <dbReference type="NCBI Taxonomy" id="43455"/>
    <lineage>
        <taxon>Eukaryota</taxon>
        <taxon>Metazoa</taxon>
        <taxon>Chordata</taxon>
        <taxon>Craniata</taxon>
        <taxon>Vertebrata</taxon>
        <taxon>Euteleostomi</taxon>
        <taxon>Archelosauria</taxon>
        <taxon>Archosauria</taxon>
        <taxon>Dinosauria</taxon>
        <taxon>Saurischia</taxon>
        <taxon>Theropoda</taxon>
        <taxon>Coelurosauria</taxon>
        <taxon>Aves</taxon>
        <taxon>Neognathae</taxon>
        <taxon>Neoaves</taxon>
        <taxon>Telluraves</taxon>
        <taxon>Accipitrimorphae</taxon>
        <taxon>Accipitriformes</taxon>
        <taxon>Cathartidae</taxon>
        <taxon>Cathartes</taxon>
    </lineage>
</organism>
<evidence type="ECO:0000256" key="14">
    <source>
        <dbReference type="SAM" id="MobiDB-lite"/>
    </source>
</evidence>
<evidence type="ECO:0000256" key="9">
    <source>
        <dbReference type="ARBA" id="ARBA00023180"/>
    </source>
</evidence>
<evidence type="ECO:0000256" key="2">
    <source>
        <dbReference type="ARBA" id="ARBA00022692"/>
    </source>
</evidence>
<feature type="disulfide bond" evidence="13">
    <location>
        <begin position="71"/>
        <end position="81"/>
    </location>
</feature>
<feature type="disulfide bond" evidence="13">
    <location>
        <begin position="299"/>
        <end position="363"/>
    </location>
</feature>
<feature type="non-terminal residue" evidence="16">
    <location>
        <position position="1"/>
    </location>
</feature>
<feature type="domain" description="SRCR" evidence="15">
    <location>
        <begin position="2"/>
        <end position="102"/>
    </location>
</feature>
<feature type="disulfide bond" evidence="13">
    <location>
        <begin position="343"/>
        <end position="353"/>
    </location>
</feature>
<dbReference type="InterPro" id="IPR036772">
    <property type="entry name" value="SRCR-like_dom_sf"/>
</dbReference>
<dbReference type="PANTHER" id="PTHR19331">
    <property type="entry name" value="SCAVENGER RECEPTOR DOMAIN-CONTAINING"/>
    <property type="match status" value="1"/>
</dbReference>
<feature type="region of interest" description="Disordered" evidence="14">
    <location>
        <begin position="231"/>
        <end position="269"/>
    </location>
</feature>
<proteinExistence type="predicted"/>
<reference evidence="16 17" key="1">
    <citation type="submission" date="2014-04" db="EMBL/GenBank/DDBJ databases">
        <title>Genome evolution of avian class.</title>
        <authorList>
            <person name="Zhang G."/>
            <person name="Li C."/>
        </authorList>
    </citation>
    <scope>NUCLEOTIDE SEQUENCE [LARGE SCALE GENOMIC DNA]</scope>
    <source>
        <strain evidence="16">BGI_N323</strain>
    </source>
</reference>
<dbReference type="PROSITE" id="PS00420">
    <property type="entry name" value="SRCR_1"/>
    <property type="match status" value="1"/>
</dbReference>
<dbReference type="EMBL" id="KL309148">
    <property type="protein sequence ID" value="KFP52763.1"/>
    <property type="molecule type" value="Genomic_DNA"/>
</dbReference>
<feature type="disulfide bond" evidence="13">
    <location>
        <begin position="27"/>
        <end position="91"/>
    </location>
</feature>
<comment type="function">
    <text evidence="10">Binds to extracellular matrix proteins. Binds to pathogen-associated molecular patterns (PAMPs) present on the cell walls of Gram-positive and Gram-negative bacteria and fungi, behaving as a pattern recognition receptor (PRR). Induces bacterial and fungal aggregation and subsequent inhibition of PAMP-induced cytokine release. Does not possess intrinsic bactericidal activity. May play a role in the innate defense and homeostasis of certain epithelial surfaces.</text>
</comment>
<feature type="disulfide bond" evidence="13">
    <location>
        <begin position="312"/>
        <end position="373"/>
    </location>
</feature>
<gene>
    <name evidence="16" type="ORF">N323_04860</name>
</gene>
<dbReference type="InterPro" id="IPR001190">
    <property type="entry name" value="SRCR"/>
</dbReference>
<keyword evidence="3" id="KW-0732">Signal</keyword>
<dbReference type="FunFam" id="3.10.250.10:FF:000007">
    <property type="entry name" value="Soluble scavenger receptor cysteine-rich domain-containing protein SSC5D"/>
    <property type="match status" value="1"/>
</dbReference>
<evidence type="ECO:0000256" key="4">
    <source>
        <dbReference type="ARBA" id="ARBA00022737"/>
    </source>
</evidence>
<dbReference type="GO" id="GO:0005737">
    <property type="term" value="C:cytoplasm"/>
    <property type="evidence" value="ECO:0007669"/>
    <property type="project" value="UniProtKB-ARBA"/>
</dbReference>
<dbReference type="SMART" id="SM00202">
    <property type="entry name" value="SR"/>
    <property type="match status" value="4"/>
</dbReference>
<dbReference type="PANTHER" id="PTHR19331:SF487">
    <property type="entry name" value="SOLUBLE SCAVENGER RECEPTOR CYSTEINE-RICH DOMAIN-CONTAINING PROTEIN SSC5D"/>
    <property type="match status" value="1"/>
</dbReference>
<dbReference type="Gene3D" id="3.10.250.10">
    <property type="entry name" value="SRCR-like domain"/>
    <property type="match status" value="4"/>
</dbReference>
<evidence type="ECO:0000313" key="17">
    <source>
        <dbReference type="Proteomes" id="UP000053745"/>
    </source>
</evidence>
<evidence type="ECO:0000256" key="12">
    <source>
        <dbReference type="ARBA" id="ARBA00069168"/>
    </source>
</evidence>
<name>A0A091LBU1_CATAU</name>
<keyword evidence="7 13" id="KW-1015">Disulfide bond</keyword>
<feature type="disulfide bond" evidence="13">
    <location>
        <begin position="141"/>
        <end position="205"/>
    </location>
</feature>
<dbReference type="FunFam" id="3.10.250.10:FF:000004">
    <property type="entry name" value="Scavenger receptor cysteine-rich type 1 protein M130"/>
    <property type="match status" value="1"/>
</dbReference>
<keyword evidence="9" id="KW-0325">Glycoprotein</keyword>
<dbReference type="SUPFAM" id="SSF56487">
    <property type="entry name" value="SRCR-like"/>
    <property type="match status" value="4"/>
</dbReference>
<feature type="non-terminal residue" evidence="16">
    <location>
        <position position="503"/>
    </location>
</feature>
<dbReference type="PRINTS" id="PR00258">
    <property type="entry name" value="SPERACTRCPTR"/>
</dbReference>
<evidence type="ECO:0000256" key="5">
    <source>
        <dbReference type="ARBA" id="ARBA00022989"/>
    </source>
</evidence>
<dbReference type="GO" id="GO:0016020">
    <property type="term" value="C:membrane"/>
    <property type="evidence" value="ECO:0007669"/>
    <property type="project" value="UniProtKB-SubCell"/>
</dbReference>
<keyword evidence="17" id="KW-1185">Reference proteome</keyword>
<feature type="disulfide bond" evidence="13">
    <location>
        <begin position="40"/>
        <end position="101"/>
    </location>
</feature>
<evidence type="ECO:0000256" key="13">
    <source>
        <dbReference type="PROSITE-ProRule" id="PRU00196"/>
    </source>
</evidence>
<dbReference type="FunFam" id="3.10.250.10:FF:000006">
    <property type="entry name" value="neurotrypsin isoform X2"/>
    <property type="match status" value="1"/>
</dbReference>
<dbReference type="FunFam" id="3.10.250.10:FF:000002">
    <property type="entry name" value="Scavenger receptor cysteine-rich type 1 protein M130"/>
    <property type="match status" value="1"/>
</dbReference>
<evidence type="ECO:0000256" key="6">
    <source>
        <dbReference type="ARBA" id="ARBA00023136"/>
    </source>
</evidence>
<evidence type="ECO:0000256" key="3">
    <source>
        <dbReference type="ARBA" id="ARBA00022729"/>
    </source>
</evidence>
<sequence length="503" mass="52938">KLRLANGSTRCEGRVEVTHDGTWAALCDEGWGLAEAQVVCRQLGCGKALSAPGGSHFGQGPGQTWPNSVSCVGTETALSACKVKPRGNGTCHHGREAGVVCAVFFTQGSQHAGPSPYFPLLGNSEGGRVEIFHNKQWGTVCDDNWDLLDAKVVCWQLDCGQALSAPGGAQFGRGDGIIWMDETNCTGMESTLSACRARPWGNNNCYHGEDAGVVCSGDQCSFGIAPRKMVGGGLRHDSRSAPPGKTGGQHQQPVGSSRTLPAPDDSIIPEPAHLRLANGSHRCTGRVEVLHQEEWGAVCDHGWDKRDAEVVCRQLGCGTALPALEGADFGAGPPRIWLDNVNCQGTETALTKCRASPWGDSSCSHGKHASVVCSGGFHSGTSSGSGCTSNFPHPSSAVSSFAPVRLVDGPGHCAGRVEVFHNEKWGTVCDDSWDFMDAKVVCRQLDCGTVVSAPRRAHFGEGQGPIWLDNVHCTGTEAALSECRTKGWGVHGCEHGEDAGVVC</sequence>
<feature type="domain" description="SRCR" evidence="15">
    <location>
        <begin position="404"/>
        <end position="503"/>
    </location>
</feature>
<comment type="subunit">
    <text evidence="11">Interacts with LGALS1 and laminin.</text>
</comment>
<keyword evidence="8" id="KW-0675">Receptor</keyword>
<evidence type="ECO:0000256" key="8">
    <source>
        <dbReference type="ARBA" id="ARBA00023170"/>
    </source>
</evidence>
<keyword evidence="4" id="KW-0677">Repeat</keyword>
<evidence type="ECO:0000256" key="7">
    <source>
        <dbReference type="ARBA" id="ARBA00023157"/>
    </source>
</evidence>
<feature type="compositionally biased region" description="Polar residues" evidence="14">
    <location>
        <begin position="248"/>
        <end position="259"/>
    </location>
</feature>
<comment type="subcellular location">
    <subcellularLocation>
        <location evidence="1">Membrane</location>
        <topology evidence="1">Single-pass membrane protein</topology>
    </subcellularLocation>
</comment>
<keyword evidence="5" id="KW-1133">Transmembrane helix</keyword>
<dbReference type="Pfam" id="PF00530">
    <property type="entry name" value="SRCR"/>
    <property type="match status" value="4"/>
</dbReference>
<evidence type="ECO:0000313" key="16">
    <source>
        <dbReference type="EMBL" id="KFP52763.1"/>
    </source>
</evidence>